<dbReference type="PANTHER" id="PTHR45138:SF9">
    <property type="entry name" value="DIGUANYLATE CYCLASE DGCM-RELATED"/>
    <property type="match status" value="1"/>
</dbReference>
<reference evidence="3 4" key="1">
    <citation type="submission" date="2011-04" db="EMBL/GenBank/DDBJ databases">
        <title>The Genome Sequence of Clostridium citroniae WAL-19142.</title>
        <authorList>
            <consortium name="The Broad Institute Genome Sequencing Platform"/>
            <person name="Earl A."/>
            <person name="Ward D."/>
            <person name="Feldgarden M."/>
            <person name="Gevers D."/>
            <person name="Warren Y.A."/>
            <person name="Tyrrell K.L."/>
            <person name="Citron D.M."/>
            <person name="Goldstein E.J."/>
            <person name="Daigneault M."/>
            <person name="Allen-Vercoe E."/>
            <person name="Young S.K."/>
            <person name="Zeng Q."/>
            <person name="Gargeya S."/>
            <person name="Fitzgerald M."/>
            <person name="Haas B."/>
            <person name="Abouelleil A."/>
            <person name="Alvarado L."/>
            <person name="Arachchi H.M."/>
            <person name="Berlin A."/>
            <person name="Brown A."/>
            <person name="Chapman S.B."/>
            <person name="Chen Z."/>
            <person name="Dunbar C."/>
            <person name="Freedman E."/>
            <person name="Gearin G."/>
            <person name="Gellesch M."/>
            <person name="Goldberg J."/>
            <person name="Griggs A."/>
            <person name="Gujja S."/>
            <person name="Heilman E.R."/>
            <person name="Heiman D."/>
            <person name="Howarth C."/>
            <person name="Larson L."/>
            <person name="Lui A."/>
            <person name="MacDonald P.J."/>
            <person name="Mehta T."/>
            <person name="Montmayeur A."/>
            <person name="Murphy C."/>
            <person name="Neiman D."/>
            <person name="Pearson M."/>
            <person name="Priest M."/>
            <person name="Roberts A."/>
            <person name="Saif S."/>
            <person name="Shea T."/>
            <person name="Shenoy N."/>
            <person name="Sisk P."/>
            <person name="Stolte C."/>
            <person name="Sykes S."/>
            <person name="White J."/>
            <person name="Yandava C."/>
            <person name="Wortman J."/>
            <person name="Nusbaum C."/>
            <person name="Birren B."/>
        </authorList>
    </citation>
    <scope>NUCLEOTIDE SEQUENCE [LARGE SCALE GENOMIC DNA]</scope>
    <source>
        <strain evidence="3 4">WAL-19142</strain>
    </source>
</reference>
<gene>
    <name evidence="3" type="ORF">HMPREF9470_04962</name>
</gene>
<dbReference type="GeneID" id="93164798"/>
<dbReference type="RefSeq" id="WP_007869020.1">
    <property type="nucleotide sequence ID" value="NZ_KQ235884.1"/>
</dbReference>
<proteinExistence type="predicted"/>
<dbReference type="GO" id="GO:0052621">
    <property type="term" value="F:diguanylate cyclase activity"/>
    <property type="evidence" value="ECO:0007669"/>
    <property type="project" value="TreeGrafter"/>
</dbReference>
<protein>
    <recommendedName>
        <fullName evidence="2">GGDEF domain-containing protein</fullName>
    </recommendedName>
</protein>
<feature type="transmembrane region" description="Helical" evidence="1">
    <location>
        <begin position="12"/>
        <end position="33"/>
    </location>
</feature>
<feature type="transmembrane region" description="Helical" evidence="1">
    <location>
        <begin position="195"/>
        <end position="215"/>
    </location>
</feature>
<evidence type="ECO:0000313" key="4">
    <source>
        <dbReference type="Proteomes" id="UP000037392"/>
    </source>
</evidence>
<dbReference type="InterPro" id="IPR043128">
    <property type="entry name" value="Rev_trsase/Diguanyl_cyclase"/>
</dbReference>
<dbReference type="PROSITE" id="PS50887">
    <property type="entry name" value="GGDEF"/>
    <property type="match status" value="1"/>
</dbReference>
<dbReference type="Pfam" id="PF00990">
    <property type="entry name" value="GGDEF"/>
    <property type="match status" value="1"/>
</dbReference>
<dbReference type="InterPro" id="IPR000160">
    <property type="entry name" value="GGDEF_dom"/>
</dbReference>
<keyword evidence="1" id="KW-0812">Transmembrane</keyword>
<dbReference type="SUPFAM" id="SSF55073">
    <property type="entry name" value="Nucleotide cyclase"/>
    <property type="match status" value="1"/>
</dbReference>
<dbReference type="OrthoDB" id="9804955at2"/>
<dbReference type="PATRIC" id="fig|742734.4.peg.5311"/>
<dbReference type="InterPro" id="IPR050469">
    <property type="entry name" value="Diguanylate_Cyclase"/>
</dbReference>
<dbReference type="EMBL" id="ADLK01000042">
    <property type="protein sequence ID" value="KMW14023.1"/>
    <property type="molecule type" value="Genomic_DNA"/>
</dbReference>
<dbReference type="AlphaFoldDB" id="A0A0J9BMB6"/>
<evidence type="ECO:0000259" key="2">
    <source>
        <dbReference type="PROSITE" id="PS50887"/>
    </source>
</evidence>
<sequence>MRSAMWRRVDIQVSVFTAVIVALLSYSIFMVQYKITYRDMLRSLNDQAEHIYTYIGERFEPDTFKHISAREDVLKENYTRMHDRFQRVREITGVMYLYTAKMDENGEFVYVIDCLDPGAEDFRYPGDPIEREIYPDMERAMQGEIVMPEEIKKTDWGKIFITYMPIYEGDEVIGVIGIEFRADHQYRTYQNLRRALPVFILLFSLIACLVSRFLFRRISNPFYRDMSNMDYLTQLKNRNAYQLDMNNLEAKKMESGIGFILIDLNSLKHINDTLGHDVGDRYITCISKAYLNMHTGEGVMYRIGGDEFVVMMPKATQAGIEDFVARLKKEFDKLAFRPEFTFSWGSAIFDEEADDNLFSTCRRADKNMYMKKQKYYEDKKT</sequence>
<dbReference type="Proteomes" id="UP000037392">
    <property type="component" value="Unassembled WGS sequence"/>
</dbReference>
<organism evidence="3 4">
    <name type="scientific">[Clostridium] citroniae WAL-19142</name>
    <dbReference type="NCBI Taxonomy" id="742734"/>
    <lineage>
        <taxon>Bacteria</taxon>
        <taxon>Bacillati</taxon>
        <taxon>Bacillota</taxon>
        <taxon>Clostridia</taxon>
        <taxon>Lachnospirales</taxon>
        <taxon>Lachnospiraceae</taxon>
        <taxon>Enterocloster</taxon>
    </lineage>
</organism>
<name>A0A0J9BMB6_9FIRM</name>
<accession>A0A0J9BMB6</accession>
<dbReference type="Gene3D" id="3.30.70.270">
    <property type="match status" value="1"/>
</dbReference>
<dbReference type="CDD" id="cd01949">
    <property type="entry name" value="GGDEF"/>
    <property type="match status" value="1"/>
</dbReference>
<comment type="caution">
    <text evidence="3">The sequence shown here is derived from an EMBL/GenBank/DDBJ whole genome shotgun (WGS) entry which is preliminary data.</text>
</comment>
<dbReference type="InterPro" id="IPR029787">
    <property type="entry name" value="Nucleotide_cyclase"/>
</dbReference>
<keyword evidence="1" id="KW-1133">Transmembrane helix</keyword>
<dbReference type="NCBIfam" id="TIGR00254">
    <property type="entry name" value="GGDEF"/>
    <property type="match status" value="1"/>
</dbReference>
<feature type="domain" description="GGDEF" evidence="2">
    <location>
        <begin position="255"/>
        <end position="381"/>
    </location>
</feature>
<evidence type="ECO:0000256" key="1">
    <source>
        <dbReference type="SAM" id="Phobius"/>
    </source>
</evidence>
<evidence type="ECO:0000313" key="3">
    <source>
        <dbReference type="EMBL" id="KMW14023.1"/>
    </source>
</evidence>
<dbReference type="PANTHER" id="PTHR45138">
    <property type="entry name" value="REGULATORY COMPONENTS OF SENSORY TRANSDUCTION SYSTEM"/>
    <property type="match status" value="1"/>
</dbReference>
<keyword evidence="1" id="KW-0472">Membrane</keyword>
<dbReference type="SMART" id="SM00267">
    <property type="entry name" value="GGDEF"/>
    <property type="match status" value="1"/>
</dbReference>